<dbReference type="PANTHER" id="PTHR43436:SF1">
    <property type="entry name" value="TRANSCRIPTIONAL REGULATORY PROTEIN"/>
    <property type="match status" value="1"/>
</dbReference>
<feature type="domain" description="HTH araC/xylS-type" evidence="4">
    <location>
        <begin position="193"/>
        <end position="291"/>
    </location>
</feature>
<dbReference type="InterPro" id="IPR009594">
    <property type="entry name" value="Tscrpt_reg_HTH_AraC_N"/>
</dbReference>
<dbReference type="InterPro" id="IPR018062">
    <property type="entry name" value="HTH_AraC-typ_CS"/>
</dbReference>
<gene>
    <name evidence="5" type="primary">rhaS_3</name>
    <name evidence="5" type="ORF">LAL4801_01746</name>
</gene>
<dbReference type="RefSeq" id="WP_055655408.1">
    <property type="nucleotide sequence ID" value="NZ_CXST01000001.1"/>
</dbReference>
<dbReference type="InterPro" id="IPR018060">
    <property type="entry name" value="HTH_AraC"/>
</dbReference>
<organism evidence="5 6">
    <name type="scientific">Roseibium aggregatum</name>
    <dbReference type="NCBI Taxonomy" id="187304"/>
    <lineage>
        <taxon>Bacteria</taxon>
        <taxon>Pseudomonadati</taxon>
        <taxon>Pseudomonadota</taxon>
        <taxon>Alphaproteobacteria</taxon>
        <taxon>Hyphomicrobiales</taxon>
        <taxon>Stappiaceae</taxon>
        <taxon>Roseibium</taxon>
    </lineage>
</organism>
<dbReference type="PANTHER" id="PTHR43436">
    <property type="entry name" value="ARAC-FAMILY TRANSCRIPTIONAL REGULATOR"/>
    <property type="match status" value="1"/>
</dbReference>
<evidence type="ECO:0000313" key="6">
    <source>
        <dbReference type="Proteomes" id="UP000048926"/>
    </source>
</evidence>
<dbReference type="SMART" id="SM00342">
    <property type="entry name" value="HTH_ARAC"/>
    <property type="match status" value="1"/>
</dbReference>
<dbReference type="InterPro" id="IPR009057">
    <property type="entry name" value="Homeodomain-like_sf"/>
</dbReference>
<dbReference type="Pfam" id="PF06719">
    <property type="entry name" value="AraC_N"/>
    <property type="match status" value="1"/>
</dbReference>
<keyword evidence="6" id="KW-1185">Reference proteome</keyword>
<protein>
    <submittedName>
        <fullName evidence="5">L-rhamnose operon regulatory protein RhaS</fullName>
    </submittedName>
</protein>
<dbReference type="OrthoDB" id="9802263at2"/>
<dbReference type="AlphaFoldDB" id="A0A0M6Y1V7"/>
<sequence>MQADELIRKVVAFADDHGAGGDPFPVGAGGMTLVRQRRPTLIYPIVYQPIFCLVLQGEKQTYLGSNTVRFGAMQSLIVGLDLPAQARVVRASQAEPYVALAIPLDMALIRELAPELDRPGKTSMAARAVASGRADAAIVDAMRRLFELAEMPEAGKVLLPLILREIHYWLLTAEHGAILRQISEQDSHAARIAKVIAGIRWDIAASLRVDDLAGEAGMSVSAFHAHFKDITGTSPLQFQKQLRLMEARRLLQAEKLSVSRAAFQVGYESATQFSREYARHFGLPPRADKANEPAQAAF</sequence>
<dbReference type="Pfam" id="PF12833">
    <property type="entry name" value="HTH_18"/>
    <property type="match status" value="1"/>
</dbReference>
<dbReference type="Gene3D" id="1.10.10.60">
    <property type="entry name" value="Homeodomain-like"/>
    <property type="match status" value="2"/>
</dbReference>
<dbReference type="EMBL" id="CXST01000001">
    <property type="protein sequence ID" value="CTQ43309.1"/>
    <property type="molecule type" value="Genomic_DNA"/>
</dbReference>
<evidence type="ECO:0000256" key="1">
    <source>
        <dbReference type="ARBA" id="ARBA00023015"/>
    </source>
</evidence>
<evidence type="ECO:0000313" key="5">
    <source>
        <dbReference type="EMBL" id="CTQ43309.1"/>
    </source>
</evidence>
<dbReference type="STRING" id="187304.B0E33_21485"/>
<name>A0A0M6Y1V7_9HYPH</name>
<reference evidence="6" key="1">
    <citation type="submission" date="2015-07" db="EMBL/GenBank/DDBJ databases">
        <authorList>
            <person name="Rodrigo-Torres Lidia"/>
            <person name="Arahal R.David."/>
        </authorList>
    </citation>
    <scope>NUCLEOTIDE SEQUENCE [LARGE SCALE GENOMIC DNA]</scope>
    <source>
        <strain evidence="6">CECT 4801</strain>
    </source>
</reference>
<dbReference type="PROSITE" id="PS00041">
    <property type="entry name" value="HTH_ARAC_FAMILY_1"/>
    <property type="match status" value="1"/>
</dbReference>
<accession>A0A0M6Y1V7</accession>
<keyword evidence="2" id="KW-0238">DNA-binding</keyword>
<proteinExistence type="predicted"/>
<dbReference type="PROSITE" id="PS01124">
    <property type="entry name" value="HTH_ARAC_FAMILY_2"/>
    <property type="match status" value="1"/>
</dbReference>
<dbReference type="Proteomes" id="UP000048926">
    <property type="component" value="Unassembled WGS sequence"/>
</dbReference>
<dbReference type="SUPFAM" id="SSF46689">
    <property type="entry name" value="Homeodomain-like"/>
    <property type="match status" value="2"/>
</dbReference>
<dbReference type="GO" id="GO:0003700">
    <property type="term" value="F:DNA-binding transcription factor activity"/>
    <property type="evidence" value="ECO:0007669"/>
    <property type="project" value="InterPro"/>
</dbReference>
<keyword evidence="1" id="KW-0805">Transcription regulation</keyword>
<dbReference type="GO" id="GO:0043565">
    <property type="term" value="F:sequence-specific DNA binding"/>
    <property type="evidence" value="ECO:0007669"/>
    <property type="project" value="InterPro"/>
</dbReference>
<evidence type="ECO:0000256" key="3">
    <source>
        <dbReference type="ARBA" id="ARBA00023163"/>
    </source>
</evidence>
<evidence type="ECO:0000259" key="4">
    <source>
        <dbReference type="PROSITE" id="PS01124"/>
    </source>
</evidence>
<evidence type="ECO:0000256" key="2">
    <source>
        <dbReference type="ARBA" id="ARBA00023125"/>
    </source>
</evidence>
<keyword evidence="3" id="KW-0804">Transcription</keyword>